<dbReference type="GeneID" id="73288873"/>
<dbReference type="Gene3D" id="3.40.50.620">
    <property type="entry name" value="HUPs"/>
    <property type="match status" value="1"/>
</dbReference>
<keyword evidence="2" id="KW-1185">Reference proteome</keyword>
<dbReference type="RefSeq" id="WP_254158671.1">
    <property type="nucleotide sequence ID" value="NZ_CP100355.1"/>
</dbReference>
<dbReference type="SUPFAM" id="SSF52402">
    <property type="entry name" value="Adenine nucleotide alpha hydrolases-like"/>
    <property type="match status" value="1"/>
</dbReference>
<accession>A0A9E7N9F3</accession>
<reference evidence="1" key="1">
    <citation type="submission" date="2022-06" db="EMBL/GenBank/DDBJ databases">
        <title>Diverse halophilic archaea isolated from saline environments.</title>
        <authorList>
            <person name="Cui H.-L."/>
        </authorList>
    </citation>
    <scope>NUCLEOTIDE SEQUENCE</scope>
    <source>
        <strain evidence="1">WLHS1</strain>
    </source>
</reference>
<evidence type="ECO:0000313" key="1">
    <source>
        <dbReference type="EMBL" id="UTF54167.1"/>
    </source>
</evidence>
<sequence>MNKELFGVFGSIEVFERYRSVEAFDDVLTGTEITVGIRDHDLVTPGWSARYADERGICVVWGEAYVPGDETNAARWLLEQYDSEGEAAFDVLNGSYLAVVDPVDDDAFVATDPVRSRECFYTDEPGVRTFGTDAASVAQTVDAPSVNRNAVLEYLHLGVTLGEKAAFEELSRLPIDSRLTQSGVESFERFVYRPHQFDYVEELANRLKRALERRSILPGRKGLLLSAGYDSRIFLPTIPDIERCYTVGTSSAQEVTGARRVATQYGADHVAFEPDERYLLADESKTRYGQGIKESLHIHHAGYTDEINVDTMYHGLLCDTFFRGHFTAQDTIELFGTEVPRNRLDPDPNPVDSLLGKFGYDRESSEALAERIAFDEDPEPFVRDAIAAEFDAVGDRAVTTQNSLTCCGIANQPSIPFHNHLADNFFASFLAADIELVRWHLETPPAHRTTETFLEACERLDPDILHHRPPDRPHDVTLLNEAERFVRRKTPLLEPFEPPWPDRRWIFEHYGLDQKLLPDLEHVHGLPVRHKLRLNDLNRWIGASTDDANNARSWLYRESVAGDGSGDRSTRPLPL</sequence>
<organism evidence="1 2">
    <name type="scientific">Natronosalvus rutilus</name>
    <dbReference type="NCBI Taxonomy" id="2953753"/>
    <lineage>
        <taxon>Archaea</taxon>
        <taxon>Methanobacteriati</taxon>
        <taxon>Methanobacteriota</taxon>
        <taxon>Stenosarchaea group</taxon>
        <taxon>Halobacteria</taxon>
        <taxon>Halobacteriales</taxon>
        <taxon>Natrialbaceae</taxon>
        <taxon>Natronosalvus</taxon>
    </lineage>
</organism>
<protein>
    <recommendedName>
        <fullName evidence="3">Asparagine synthetase domain-containing protein</fullName>
    </recommendedName>
</protein>
<dbReference type="KEGG" id="sawl:NGM29_02465"/>
<gene>
    <name evidence="1" type="ORF">NGM29_02465</name>
</gene>
<dbReference type="Proteomes" id="UP001056855">
    <property type="component" value="Chromosome"/>
</dbReference>
<dbReference type="AlphaFoldDB" id="A0A9E7N9F3"/>
<evidence type="ECO:0000313" key="2">
    <source>
        <dbReference type="Proteomes" id="UP001056855"/>
    </source>
</evidence>
<evidence type="ECO:0008006" key="3">
    <source>
        <dbReference type="Google" id="ProtNLM"/>
    </source>
</evidence>
<dbReference type="EMBL" id="CP100355">
    <property type="protein sequence ID" value="UTF54167.1"/>
    <property type="molecule type" value="Genomic_DNA"/>
</dbReference>
<name>A0A9E7N9F3_9EURY</name>
<proteinExistence type="predicted"/>
<dbReference type="InterPro" id="IPR014729">
    <property type="entry name" value="Rossmann-like_a/b/a_fold"/>
</dbReference>